<keyword evidence="3" id="KW-1185">Reference proteome</keyword>
<name>A0A1J4JU37_9EUKA</name>
<dbReference type="GeneID" id="94828544"/>
<gene>
    <name evidence="2" type="ORF">TRFO_07701</name>
</gene>
<dbReference type="Proteomes" id="UP000179807">
    <property type="component" value="Unassembled WGS sequence"/>
</dbReference>
<dbReference type="AlphaFoldDB" id="A0A1J4JU37"/>
<dbReference type="RefSeq" id="XP_068354164.1">
    <property type="nucleotide sequence ID" value="XM_068493840.1"/>
</dbReference>
<evidence type="ECO:0000313" key="3">
    <source>
        <dbReference type="Proteomes" id="UP000179807"/>
    </source>
</evidence>
<reference evidence="2" key="1">
    <citation type="submission" date="2016-10" db="EMBL/GenBank/DDBJ databases">
        <authorList>
            <person name="Benchimol M."/>
            <person name="Almeida L.G."/>
            <person name="Vasconcelos A.T."/>
            <person name="Perreira-Neves A."/>
            <person name="Rosa I.A."/>
            <person name="Tasca T."/>
            <person name="Bogo M.R."/>
            <person name="de Souza W."/>
        </authorList>
    </citation>
    <scope>NUCLEOTIDE SEQUENCE [LARGE SCALE GENOMIC DNA]</scope>
    <source>
        <strain evidence="2">K</strain>
    </source>
</reference>
<keyword evidence="1" id="KW-1133">Transmembrane helix</keyword>
<evidence type="ECO:0000313" key="2">
    <source>
        <dbReference type="EMBL" id="OHT01028.1"/>
    </source>
</evidence>
<evidence type="ECO:0000256" key="1">
    <source>
        <dbReference type="SAM" id="Phobius"/>
    </source>
</evidence>
<accession>A0A1J4JU37</accession>
<protein>
    <submittedName>
        <fullName evidence="2">Uncharacterized protein</fullName>
    </submittedName>
</protein>
<feature type="transmembrane region" description="Helical" evidence="1">
    <location>
        <begin position="20"/>
        <end position="42"/>
    </location>
</feature>
<comment type="caution">
    <text evidence="2">The sequence shown here is derived from an EMBL/GenBank/DDBJ whole genome shotgun (WGS) entry which is preliminary data.</text>
</comment>
<dbReference type="VEuPathDB" id="TrichDB:TRFO_07701"/>
<proteinExistence type="predicted"/>
<keyword evidence="1" id="KW-0812">Transmembrane</keyword>
<organism evidence="2 3">
    <name type="scientific">Tritrichomonas foetus</name>
    <dbReference type="NCBI Taxonomy" id="1144522"/>
    <lineage>
        <taxon>Eukaryota</taxon>
        <taxon>Metamonada</taxon>
        <taxon>Parabasalia</taxon>
        <taxon>Tritrichomonadida</taxon>
        <taxon>Tritrichomonadidae</taxon>
        <taxon>Tritrichomonas</taxon>
    </lineage>
</organism>
<sequence length="476" mass="55144">MEHKEKTPPPTELEKLFNKIPYPLFSTLFSSFVFVYLLGLFFSSGLQIYPIFNNIPEGVDCPECRVLNDTQVTVTERQFRIVYQVISDVPFTKHNAWRLFRLRINGPHFSQEIRAEDNCGIYSLGVKHHAIHFELTQEGECVFELLCLDNVLYQGRGNVQPYERETKDSIFHKNQEVSNICRRNEKFIFFSNSYTFNVSKNSFVPNLHHEKIAFNEYSNETTVINNAFLMKLGNSQISRMSTKDLINKVILTVFVQSHFGQTIIFENNNIDEQFMKIIRKVTEEKAKSGTFLCFRKLTTIPNYKKINSLSENEIEMMRSLATSRNSQRGDKIFITHFEGSETVQKSGDFQYIDDGKLTFDRKVELLSSAKAMIAKDDDNEVLNALFMPKESPLILIVPPITKSYSDSVKRIESTGRKIIYIVGDKKNVESDLDDKELVKECIEDENESNSEKCAQVFRSLHYTYDIKKVEDAIKQM</sequence>
<keyword evidence="1" id="KW-0472">Membrane</keyword>
<dbReference type="OrthoDB" id="10649688at2759"/>
<dbReference type="EMBL" id="MLAK01000927">
    <property type="protein sequence ID" value="OHT01028.1"/>
    <property type="molecule type" value="Genomic_DNA"/>
</dbReference>